<accession>A0A131Y3P5</accession>
<evidence type="ECO:0000313" key="12">
    <source>
        <dbReference type="EMBL" id="JAR94635.1"/>
    </source>
</evidence>
<feature type="domain" description="ABC transporter" evidence="10">
    <location>
        <begin position="190"/>
        <end position="435"/>
    </location>
</feature>
<dbReference type="InterPro" id="IPR058770">
    <property type="entry name" value="PWI_ABCF3"/>
</dbReference>
<dbReference type="InterPro" id="IPR003439">
    <property type="entry name" value="ABC_transporter-like_ATP-bd"/>
</dbReference>
<dbReference type="GO" id="GO:0005524">
    <property type="term" value="F:ATP binding"/>
    <property type="evidence" value="ECO:0007669"/>
    <property type="project" value="UniProtKB-KW"/>
</dbReference>
<dbReference type="Gene3D" id="3.40.50.300">
    <property type="entry name" value="P-loop containing nucleotide triphosphate hydrolases"/>
    <property type="match status" value="2"/>
</dbReference>
<dbReference type="FunFam" id="3.40.50.300:FF:000104">
    <property type="entry name" value="ATP-binding cassette sub-family F member 3"/>
    <property type="match status" value="1"/>
</dbReference>
<dbReference type="InterPro" id="IPR017871">
    <property type="entry name" value="ABC_transporter-like_CS"/>
</dbReference>
<keyword evidence="9" id="KW-0175">Coiled coil</keyword>
<dbReference type="AlphaFoldDB" id="A0A131Y3P5"/>
<dbReference type="PANTHER" id="PTHR19211:SF117">
    <property type="entry name" value="ATP-BINDING CASSETTE SUB-FAMILY F MEMBER 3"/>
    <property type="match status" value="1"/>
</dbReference>
<dbReference type="FunFam" id="3.40.50.300:FF:000688">
    <property type="entry name" value="ATP-binding cassette sub-family F member 3"/>
    <property type="match status" value="1"/>
</dbReference>
<dbReference type="InterPro" id="IPR003593">
    <property type="entry name" value="AAA+_ATPase"/>
</dbReference>
<feature type="coiled-coil region" evidence="9">
    <location>
        <begin position="121"/>
        <end position="155"/>
    </location>
</feature>
<organism evidence="11">
    <name type="scientific">Ixodes ricinus</name>
    <name type="common">Common tick</name>
    <name type="synonym">Acarus ricinus</name>
    <dbReference type="NCBI Taxonomy" id="34613"/>
    <lineage>
        <taxon>Eukaryota</taxon>
        <taxon>Metazoa</taxon>
        <taxon>Ecdysozoa</taxon>
        <taxon>Arthropoda</taxon>
        <taxon>Chelicerata</taxon>
        <taxon>Arachnida</taxon>
        <taxon>Acari</taxon>
        <taxon>Parasitiformes</taxon>
        <taxon>Ixodida</taxon>
        <taxon>Ixodoidea</taxon>
        <taxon>Ixodidae</taxon>
        <taxon>Ixodinae</taxon>
        <taxon>Ixodes</taxon>
    </lineage>
</organism>
<dbReference type="CDD" id="cd03221">
    <property type="entry name" value="ABCF_EF-3"/>
    <property type="match status" value="2"/>
</dbReference>
<evidence type="ECO:0000256" key="2">
    <source>
        <dbReference type="ARBA" id="ARBA00022553"/>
    </source>
</evidence>
<proteinExistence type="evidence at transcript level"/>
<dbReference type="EMBL" id="GEFM01002704">
    <property type="protein sequence ID" value="JAP73092.1"/>
    <property type="molecule type" value="mRNA"/>
</dbReference>
<name>A0A131Y3P5_IXORI</name>
<evidence type="ECO:0000313" key="11">
    <source>
        <dbReference type="EMBL" id="JAP73092.1"/>
    </source>
</evidence>
<dbReference type="Pfam" id="PF26051">
    <property type="entry name" value="PWI_ABCF3"/>
    <property type="match status" value="1"/>
</dbReference>
<keyword evidence="3" id="KW-0677">Repeat</keyword>
<comment type="similarity">
    <text evidence="1">Belongs to the ABC transporter superfamily. ABCF family. EF3 subfamily.</text>
</comment>
<dbReference type="InterPro" id="IPR050611">
    <property type="entry name" value="ABCF"/>
</dbReference>
<keyword evidence="5" id="KW-0067">ATP-binding</keyword>
<evidence type="ECO:0000256" key="8">
    <source>
        <dbReference type="ARBA" id="ARBA00073919"/>
    </source>
</evidence>
<evidence type="ECO:0000256" key="4">
    <source>
        <dbReference type="ARBA" id="ARBA00022741"/>
    </source>
</evidence>
<dbReference type="GO" id="GO:0051607">
    <property type="term" value="P:defense response to virus"/>
    <property type="evidence" value="ECO:0007669"/>
    <property type="project" value="UniProtKB-KW"/>
</dbReference>
<dbReference type="SUPFAM" id="SSF52540">
    <property type="entry name" value="P-loop containing nucleoside triphosphate hydrolases"/>
    <property type="match status" value="2"/>
</dbReference>
<reference evidence="11" key="1">
    <citation type="submission" date="2016-02" db="EMBL/GenBank/DDBJ databases">
        <title>RNAseq analyses of the midgut from blood- or serum-fed Ixodes ricinus ticks.</title>
        <authorList>
            <person name="Perner J."/>
            <person name="Provaznik J."/>
            <person name="Schrenkova J."/>
            <person name="Urbanova V."/>
            <person name="Ribeiro J.M."/>
            <person name="Kopacek P."/>
        </authorList>
    </citation>
    <scope>NUCLEOTIDE SEQUENCE</scope>
    <source>
        <tissue evidence="11">Gut</tissue>
    </source>
</reference>
<dbReference type="PROSITE" id="PS00211">
    <property type="entry name" value="ABC_TRANSPORTER_1"/>
    <property type="match status" value="2"/>
</dbReference>
<dbReference type="SMART" id="SM00382">
    <property type="entry name" value="AAA"/>
    <property type="match status" value="2"/>
</dbReference>
<evidence type="ECO:0000256" key="9">
    <source>
        <dbReference type="SAM" id="Coils"/>
    </source>
</evidence>
<dbReference type="PANTHER" id="PTHR19211">
    <property type="entry name" value="ATP-BINDING TRANSPORT PROTEIN-RELATED"/>
    <property type="match status" value="1"/>
</dbReference>
<dbReference type="PROSITE" id="PS50893">
    <property type="entry name" value="ABC_TRANSPORTER_2"/>
    <property type="match status" value="2"/>
</dbReference>
<dbReference type="Pfam" id="PF12848">
    <property type="entry name" value="ABC_tran_Xtn"/>
    <property type="match status" value="1"/>
</dbReference>
<evidence type="ECO:0000259" key="10">
    <source>
        <dbReference type="PROSITE" id="PS50893"/>
    </source>
</evidence>
<keyword evidence="4" id="KW-0547">Nucleotide-binding</keyword>
<evidence type="ECO:0000256" key="3">
    <source>
        <dbReference type="ARBA" id="ARBA00022737"/>
    </source>
</evidence>
<dbReference type="EMBL" id="GEGO01000769">
    <property type="protein sequence ID" value="JAR94635.1"/>
    <property type="molecule type" value="Transcribed_RNA"/>
</dbReference>
<evidence type="ECO:0000256" key="5">
    <source>
        <dbReference type="ARBA" id="ARBA00022840"/>
    </source>
</evidence>
<keyword evidence="7" id="KW-0051">Antiviral defense</keyword>
<reference evidence="12" key="2">
    <citation type="journal article" date="2018" name="PLoS Negl. Trop. Dis.">
        <title>Sialome diversity of ticks revealed by RNAseq of single tick salivary glands.</title>
        <authorList>
            <person name="Perner J."/>
            <person name="Kropackova S."/>
            <person name="Kopacek P."/>
            <person name="Ribeiro J.M."/>
        </authorList>
    </citation>
    <scope>NUCLEOTIDE SEQUENCE</scope>
    <source>
        <strain evidence="12">Siblings of single egg batch collected in Ceske Budejovice</strain>
        <tissue evidence="12">Salivary glands</tissue>
    </source>
</reference>
<protein>
    <recommendedName>
        <fullName evidence="8">ATP-binding cassette sub-family F member 3</fullName>
    </recommendedName>
</protein>
<evidence type="ECO:0000256" key="1">
    <source>
        <dbReference type="ARBA" id="ARBA00011054"/>
    </source>
</evidence>
<dbReference type="InterPro" id="IPR027417">
    <property type="entry name" value="P-loop_NTPase"/>
</dbReference>
<evidence type="ECO:0000256" key="7">
    <source>
        <dbReference type="ARBA" id="ARBA00023118"/>
    </source>
</evidence>
<keyword evidence="2" id="KW-0597">Phosphoprotein</keyword>
<dbReference type="GO" id="GO:0016887">
    <property type="term" value="F:ATP hydrolysis activity"/>
    <property type="evidence" value="ECO:0007669"/>
    <property type="project" value="InterPro"/>
</dbReference>
<feature type="domain" description="ABC transporter" evidence="10">
    <location>
        <begin position="502"/>
        <end position="717"/>
    </location>
</feature>
<sequence>MEAVEDVLSDAFPDIDEDLFDYLEGVLDGGKDDFSTCDEVYEAVGEMFLEISGDSKDENEIRDICARLLHVMKGEVGNSHSDGNSDANSTTPAKVLSAPVQLKAMAAEFDDKTDEVSSIWLKQRDNSLQVDQKKLEKAEAKLKQKQEKREIGGEKVAPVQTVLKAATASQAVSKRETRMENKGSNRAQDIRVENFDIAFGDKTLLQGANLTLAYGRRYGLVGRNGIGKTTLLRMLSSGQLRIPSHVSVLHVEQEVVGDDTTALDSVLSCDERRQRLLDEEKELTAKVAVADDPQLSERLSQVYAELLHMEADKAPARASVILAGLGFSPAMQQKKTREFSGGWRMRIALARALFTKPDLLLLDEPTNMLDMKAIIWLESYLQDWASTLLVVSHDRLFLDTVPTDILHFHSQQINSYRGNYENFVKVMTERLKNQQREYEAQQQFRAHAQVFIDRFRFNAKRASLVQSKLKMLEKLPELKPIEKEAAVTIRFPDPEPLFPPILQLDEVSFGYTPGQNVLERVNLSANLQSRICIVGDNGSGKTTLLKILNGELNPSAGVRHVHRNLVVGYFTQHHVDQLELGVSSLEFMAKTFPGRPSEYYRQQLGSFGVTGDLALQSIGSLSGGQKSRVAFALMSMLRPHFLILDEPTNHLDIETIEALGHALARFQGGVVLVSHDERLIHMVCEELWVCSNGSVKSIEGGFSQYRKLVEEELAAAQSGQ</sequence>
<dbReference type="Pfam" id="PF00005">
    <property type="entry name" value="ABC_tran"/>
    <property type="match status" value="2"/>
</dbReference>
<dbReference type="InterPro" id="IPR032781">
    <property type="entry name" value="ABC_tran_Xtn"/>
</dbReference>
<evidence type="ECO:0000256" key="6">
    <source>
        <dbReference type="ARBA" id="ARBA00022990"/>
    </source>
</evidence>
<keyword evidence="6" id="KW-0007">Acetylation</keyword>